<protein>
    <submittedName>
        <fullName evidence="1 3">Uncharacterized protein</fullName>
    </submittedName>
</protein>
<name>A0A0N4TV09_BRUPA</name>
<proteinExistence type="predicted"/>
<reference evidence="1 2" key="2">
    <citation type="submission" date="2018-11" db="EMBL/GenBank/DDBJ databases">
        <authorList>
            <consortium name="Pathogen Informatics"/>
        </authorList>
    </citation>
    <scope>NUCLEOTIDE SEQUENCE [LARGE SCALE GENOMIC DNA]</scope>
</reference>
<reference evidence="3" key="1">
    <citation type="submission" date="2017-02" db="UniProtKB">
        <authorList>
            <consortium name="WormBaseParasite"/>
        </authorList>
    </citation>
    <scope>IDENTIFICATION</scope>
</reference>
<keyword evidence="2" id="KW-1185">Reference proteome</keyword>
<dbReference type="WBParaSite" id="BPAG_0001265601-mRNA-1">
    <property type="protein sequence ID" value="BPAG_0001265601-mRNA-1"/>
    <property type="gene ID" value="BPAG_0001265601"/>
</dbReference>
<accession>A0A0N4TV09</accession>
<dbReference type="EMBL" id="UZAD01013308">
    <property type="protein sequence ID" value="VDN93804.1"/>
    <property type="molecule type" value="Genomic_DNA"/>
</dbReference>
<organism evidence="3">
    <name type="scientific">Brugia pahangi</name>
    <name type="common">Filarial nematode worm</name>
    <dbReference type="NCBI Taxonomy" id="6280"/>
    <lineage>
        <taxon>Eukaryota</taxon>
        <taxon>Metazoa</taxon>
        <taxon>Ecdysozoa</taxon>
        <taxon>Nematoda</taxon>
        <taxon>Chromadorea</taxon>
        <taxon>Rhabditida</taxon>
        <taxon>Spirurina</taxon>
        <taxon>Spiruromorpha</taxon>
        <taxon>Filarioidea</taxon>
        <taxon>Onchocercidae</taxon>
        <taxon>Brugia</taxon>
    </lineage>
</organism>
<dbReference type="Proteomes" id="UP000278627">
    <property type="component" value="Unassembled WGS sequence"/>
</dbReference>
<dbReference type="AlphaFoldDB" id="A0A0N4TV09"/>
<evidence type="ECO:0000313" key="3">
    <source>
        <dbReference type="WBParaSite" id="BPAG_0001265601-mRNA-1"/>
    </source>
</evidence>
<gene>
    <name evidence="1" type="ORF">BPAG_LOCUS12618</name>
</gene>
<sequence>MNEVYNDESLVSHFDPLASFTPYFEVTACIENTSLTRSAFFLRASEATKAISVYRCTFVTISNAQTAVTAILNGH</sequence>
<evidence type="ECO:0000313" key="1">
    <source>
        <dbReference type="EMBL" id="VDN93804.1"/>
    </source>
</evidence>
<evidence type="ECO:0000313" key="2">
    <source>
        <dbReference type="Proteomes" id="UP000278627"/>
    </source>
</evidence>